<dbReference type="Proteomes" id="UP000800039">
    <property type="component" value="Unassembled WGS sequence"/>
</dbReference>
<proteinExistence type="predicted"/>
<sequence>MSQSKELRKRAKREHDYEPQFPVNKDSNGTHERRSSTFLKLPRELRDMVYHHLWKATPVLKAKCRQISYYALEFPNATQETAKIFRFTVSYDGGDEYDQHRLTRENLPQWLCANKAILEEGLEQLRAHGTWRMSFSSNNTPINISFRGLLTPALAYNLRITILNRGGYEMFKGTELLGTPKSIDQRFSLMKQIEGNAPGPQNGHQVRKLDLTVPQAAFGNSTQGELFHVYMSGITRSLLDLPPTALPSLQEMTLGVRVFGSDSHTFMHRVESGVFTRMGENLRQLASTVLGDDASEHFLSFPEDCAQSHLRVCFKRK</sequence>
<dbReference type="RefSeq" id="XP_040788181.1">
    <property type="nucleotide sequence ID" value="XM_040931880.1"/>
</dbReference>
<organism evidence="2 3">
    <name type="scientific">Cucurbitaria berberidis CBS 394.84</name>
    <dbReference type="NCBI Taxonomy" id="1168544"/>
    <lineage>
        <taxon>Eukaryota</taxon>
        <taxon>Fungi</taxon>
        <taxon>Dikarya</taxon>
        <taxon>Ascomycota</taxon>
        <taxon>Pezizomycotina</taxon>
        <taxon>Dothideomycetes</taxon>
        <taxon>Pleosporomycetidae</taxon>
        <taxon>Pleosporales</taxon>
        <taxon>Pleosporineae</taxon>
        <taxon>Cucurbitariaceae</taxon>
        <taxon>Cucurbitaria</taxon>
    </lineage>
</organism>
<name>A0A9P4L8T5_9PLEO</name>
<dbReference type="EMBL" id="ML976616">
    <property type="protein sequence ID" value="KAF1845618.1"/>
    <property type="molecule type" value="Genomic_DNA"/>
</dbReference>
<protein>
    <recommendedName>
        <fullName evidence="4">F-box domain-containing protein</fullName>
    </recommendedName>
</protein>
<comment type="caution">
    <text evidence="2">The sequence shown here is derived from an EMBL/GenBank/DDBJ whole genome shotgun (WGS) entry which is preliminary data.</text>
</comment>
<evidence type="ECO:0000256" key="1">
    <source>
        <dbReference type="SAM" id="MobiDB-lite"/>
    </source>
</evidence>
<dbReference type="AlphaFoldDB" id="A0A9P4L8T5"/>
<evidence type="ECO:0000313" key="3">
    <source>
        <dbReference type="Proteomes" id="UP000800039"/>
    </source>
</evidence>
<gene>
    <name evidence="2" type="ORF">K460DRAFT_355415</name>
</gene>
<keyword evidence="3" id="KW-1185">Reference proteome</keyword>
<reference evidence="2" key="1">
    <citation type="submission" date="2020-01" db="EMBL/GenBank/DDBJ databases">
        <authorList>
            <consortium name="DOE Joint Genome Institute"/>
            <person name="Haridas S."/>
            <person name="Albert R."/>
            <person name="Binder M."/>
            <person name="Bloem J."/>
            <person name="Labutti K."/>
            <person name="Salamov A."/>
            <person name="Andreopoulos B."/>
            <person name="Baker S.E."/>
            <person name="Barry K."/>
            <person name="Bills G."/>
            <person name="Bluhm B.H."/>
            <person name="Cannon C."/>
            <person name="Castanera R."/>
            <person name="Culley D.E."/>
            <person name="Daum C."/>
            <person name="Ezra D."/>
            <person name="Gonzalez J.B."/>
            <person name="Henrissat B."/>
            <person name="Kuo A."/>
            <person name="Liang C."/>
            <person name="Lipzen A."/>
            <person name="Lutzoni F."/>
            <person name="Magnuson J."/>
            <person name="Mondo S."/>
            <person name="Nolan M."/>
            <person name="Ohm R."/>
            <person name="Pangilinan J."/>
            <person name="Park H.-J."/>
            <person name="Ramirez L."/>
            <person name="Alfaro M."/>
            <person name="Sun H."/>
            <person name="Tritt A."/>
            <person name="Yoshinaga Y."/>
            <person name="Zwiers L.-H."/>
            <person name="Turgeon B.G."/>
            <person name="Goodwin S.B."/>
            <person name="Spatafora J.W."/>
            <person name="Crous P.W."/>
            <person name="Grigoriev I.V."/>
        </authorList>
    </citation>
    <scope>NUCLEOTIDE SEQUENCE</scope>
    <source>
        <strain evidence="2">CBS 394.84</strain>
    </source>
</reference>
<feature type="region of interest" description="Disordered" evidence="1">
    <location>
        <begin position="1"/>
        <end position="35"/>
    </location>
</feature>
<accession>A0A9P4L8T5</accession>
<evidence type="ECO:0008006" key="4">
    <source>
        <dbReference type="Google" id="ProtNLM"/>
    </source>
</evidence>
<evidence type="ECO:0000313" key="2">
    <source>
        <dbReference type="EMBL" id="KAF1845618.1"/>
    </source>
</evidence>
<dbReference type="OrthoDB" id="3799620at2759"/>
<dbReference type="GeneID" id="63849132"/>